<gene>
    <name evidence="1" type="ORF">BAOM_3331</name>
</gene>
<organism evidence="1 2">
    <name type="scientific">Peribacillus asahii</name>
    <dbReference type="NCBI Taxonomy" id="228899"/>
    <lineage>
        <taxon>Bacteria</taxon>
        <taxon>Bacillati</taxon>
        <taxon>Bacillota</taxon>
        <taxon>Bacilli</taxon>
        <taxon>Bacillales</taxon>
        <taxon>Bacillaceae</taxon>
        <taxon>Peribacillus</taxon>
    </lineage>
</organism>
<proteinExistence type="predicted"/>
<evidence type="ECO:0000313" key="2">
    <source>
        <dbReference type="Proteomes" id="UP000283095"/>
    </source>
</evidence>
<accession>A0A3Q9RPS3</accession>
<dbReference type="KEGG" id="pasa:BAOM_3331"/>
<dbReference type="InterPro" id="IPR046318">
    <property type="entry name" value="DUF5344"/>
</dbReference>
<reference evidence="1 2" key="1">
    <citation type="submission" date="2018-01" db="EMBL/GenBank/DDBJ databases">
        <title>Bacillus asahii Genome sequencing and assembly.</title>
        <authorList>
            <person name="Jiang H."/>
            <person name="Feng Y."/>
            <person name="Zhao F."/>
            <person name="Lin X."/>
        </authorList>
    </citation>
    <scope>NUCLEOTIDE SEQUENCE [LARGE SCALE GENOMIC DNA]</scope>
    <source>
        <strain evidence="1 2">OM18</strain>
    </source>
</reference>
<sequence>MSNEIKIKQDEIAQAISKLESSTNALHTSFSSSIGGNNVLTAVLKWNDLNQALEQVVESYKGLLRQNGEATRQSVQFMADSDKQLSSHKIMR</sequence>
<name>A0A3Q9RPS3_9BACI</name>
<dbReference type="Pfam" id="PF17279">
    <property type="entry name" value="DUF5344"/>
    <property type="match status" value="1"/>
</dbReference>
<dbReference type="AlphaFoldDB" id="A0A3Q9RPS3"/>
<evidence type="ECO:0000313" key="1">
    <source>
        <dbReference type="EMBL" id="AZV43940.1"/>
    </source>
</evidence>
<dbReference type="RefSeq" id="WP_127761022.1">
    <property type="nucleotide sequence ID" value="NZ_CP026095.1"/>
</dbReference>
<protein>
    <submittedName>
        <fullName evidence="1">Uncharacterized protein</fullName>
    </submittedName>
</protein>
<dbReference type="OrthoDB" id="2455619at2"/>
<dbReference type="EMBL" id="CP026095">
    <property type="protein sequence ID" value="AZV43940.1"/>
    <property type="molecule type" value="Genomic_DNA"/>
</dbReference>
<dbReference type="Proteomes" id="UP000283095">
    <property type="component" value="Chromosome"/>
</dbReference>